<dbReference type="SMART" id="SM00437">
    <property type="entry name" value="TOP1Ac"/>
    <property type="match status" value="1"/>
</dbReference>
<evidence type="ECO:0000313" key="15">
    <source>
        <dbReference type="Proteomes" id="UP000192917"/>
    </source>
</evidence>
<dbReference type="GO" id="GO:0008270">
    <property type="term" value="F:zinc ion binding"/>
    <property type="evidence" value="ECO:0007669"/>
    <property type="project" value="UniProtKB-KW"/>
</dbReference>
<keyword evidence="5" id="KW-0862">Zinc</keyword>
<dbReference type="AlphaFoldDB" id="A0A1Y6BNX4"/>
<evidence type="ECO:0000256" key="8">
    <source>
        <dbReference type="ARBA" id="ARBA00023125"/>
    </source>
</evidence>
<dbReference type="SMART" id="SM00493">
    <property type="entry name" value="TOPRIM"/>
    <property type="match status" value="1"/>
</dbReference>
<evidence type="ECO:0000313" key="14">
    <source>
        <dbReference type="EMBL" id="SMF20743.1"/>
    </source>
</evidence>
<dbReference type="RefSeq" id="WP_085122747.1">
    <property type="nucleotide sequence ID" value="NZ_FWZX01000007.1"/>
</dbReference>
<feature type="region of interest" description="Interaction with DNA" evidence="10">
    <location>
        <begin position="165"/>
        <end position="170"/>
    </location>
</feature>
<dbReference type="InterPro" id="IPR013825">
    <property type="entry name" value="Topo_IA_cen_sub2"/>
</dbReference>
<feature type="site" description="Interaction with DNA" evidence="10">
    <location>
        <position position="145"/>
    </location>
</feature>
<dbReference type="PRINTS" id="PR00417">
    <property type="entry name" value="PRTPISMRASEI"/>
</dbReference>
<dbReference type="InterPro" id="IPR005733">
    <property type="entry name" value="TopoI_bac-type"/>
</dbReference>
<gene>
    <name evidence="10" type="primary">topA</name>
    <name evidence="14" type="ORF">SAMN05428998_10741</name>
</gene>
<dbReference type="Pfam" id="PF01131">
    <property type="entry name" value="Topoisom_bac"/>
    <property type="match status" value="1"/>
</dbReference>
<keyword evidence="7 10" id="KW-0799">Topoisomerase</keyword>
<evidence type="ECO:0000256" key="11">
    <source>
        <dbReference type="SAM" id="MobiDB-lite"/>
    </source>
</evidence>
<accession>A0A1Y6BNX4</accession>
<dbReference type="InterPro" id="IPR034149">
    <property type="entry name" value="TOPRIM_TopoI"/>
</dbReference>
<dbReference type="InterPro" id="IPR013498">
    <property type="entry name" value="Topo_IA_Znf"/>
</dbReference>
<evidence type="ECO:0000256" key="1">
    <source>
        <dbReference type="ARBA" id="ARBA00000213"/>
    </source>
</evidence>
<sequence length="897" mass="98442">MHVVVVESPAKAKTINKYLGKDFQVLASYGHVRDLPSKDGSVLPDQDFAMAWEVEGRGERQIKEIAQAVRNADRLYLATDPDREGEAISWHIVEELKRRRILKDIPVQRVVFNEITRNAVIEAFKQPRDIDVNLVDAYLARRALDYLVGFTLSPVLWRKLPGSRSAGRVQSVALRLICEREAEIEVFRAQEYWSVEALLDSVATAPFKARLTHLEGRKLERLEIGDKGAADRAVAAIRGAGRYTVASVEKKQVRRNPQPPFTTSTLQQEASRKLGFGASRTMRIAQKLYEGVEVDGETVGLITYMRTDGVAMSNEAIGAARQTIAARYGDNYLPNAPRQYKTKAKNAQEAHEAIRPTDFGRHPDQVRRRLSEEEARLYDLVYVRALASQMEAAQLEQVAVDIRCGGASEASANAAGAGVATLRATGQVVLFDGFLRLYQEGRDDDEEESSQRLPKLAEGQDLTLRDVLAEQHFTQPPPRYSEASLVKKLEELGIGRPSTYASILQVLQDREYVRLDKRRFLPEDRGRLVTAFLSAFFQRYVEYSFTASMEEELDEVSDGKVDYKTVLRRFWEAFAAAVEETKGLRIADVIDALDRDLGPHFFPIDPDKPGVDPRACPVCGNGRLGIRLGKTGGFVGCSNYPECRYTRPLIAPGSEEAEQAAALGGDTLELGTDPGSGQSVTLRKGPYGFYIQLGEAKEKGDKPKRSSLPPNTTPDSLDLDLALKLLALPRSLGVHEGEEVTAGIGRYGPYVKRASVYKSIPKDEDVLTIGMNRAIDLLSQKPGGEAKTIGNHPDDGKPVTAQKGRYGPYVKHGKINATLPKDLTLEEITLDKAVELLRAQAEKKGAGKGKAPAKAAPKAKTAPKAKAPAKKAATKSAGKTGARSKAKAGAKTAKAAE</sequence>
<dbReference type="PANTHER" id="PTHR42785">
    <property type="entry name" value="DNA TOPOISOMERASE, TYPE IA, CORE"/>
    <property type="match status" value="1"/>
</dbReference>
<feature type="site" description="Interaction with DNA" evidence="10">
    <location>
        <position position="510"/>
    </location>
</feature>
<comment type="similarity">
    <text evidence="2 10">Belongs to the type IA topoisomerase family.</text>
</comment>
<feature type="compositionally biased region" description="Low complexity" evidence="11">
    <location>
        <begin position="849"/>
        <end position="860"/>
    </location>
</feature>
<feature type="region of interest" description="Disordered" evidence="11">
    <location>
        <begin position="784"/>
        <end position="805"/>
    </location>
</feature>
<evidence type="ECO:0000256" key="6">
    <source>
        <dbReference type="ARBA" id="ARBA00022842"/>
    </source>
</evidence>
<dbReference type="SUPFAM" id="SSF56712">
    <property type="entry name" value="Prokaryotic type I DNA topoisomerase"/>
    <property type="match status" value="1"/>
</dbReference>
<protein>
    <recommendedName>
        <fullName evidence="10">DNA topoisomerase 1</fullName>
        <ecNumber evidence="10">5.6.2.1</ecNumber>
    </recommendedName>
    <alternativeName>
        <fullName evidence="10">DNA topoisomerase I</fullName>
    </alternativeName>
</protein>
<dbReference type="GO" id="GO:0006265">
    <property type="term" value="P:DNA topological change"/>
    <property type="evidence" value="ECO:0007669"/>
    <property type="project" value="UniProtKB-UniRule"/>
</dbReference>
<dbReference type="InterPro" id="IPR023406">
    <property type="entry name" value="Topo_IA_AS"/>
</dbReference>
<name>A0A1Y6BNX4_9PROT</name>
<dbReference type="EC" id="5.6.2.1" evidence="10"/>
<evidence type="ECO:0000256" key="4">
    <source>
        <dbReference type="ARBA" id="ARBA00022771"/>
    </source>
</evidence>
<dbReference type="InterPro" id="IPR000380">
    <property type="entry name" value="Topo_IA"/>
</dbReference>
<dbReference type="Pfam" id="PF13368">
    <property type="entry name" value="Toprim_C_rpt"/>
    <property type="match status" value="3"/>
</dbReference>
<dbReference type="PROSITE" id="PS00396">
    <property type="entry name" value="TOPO_IA_1"/>
    <property type="match status" value="1"/>
</dbReference>
<dbReference type="CDD" id="cd03363">
    <property type="entry name" value="TOPRIM_TopoIA_TopoI"/>
    <property type="match status" value="1"/>
</dbReference>
<dbReference type="GO" id="GO:0003677">
    <property type="term" value="F:DNA binding"/>
    <property type="evidence" value="ECO:0007669"/>
    <property type="project" value="UniProtKB-KW"/>
</dbReference>
<dbReference type="PROSITE" id="PS52039">
    <property type="entry name" value="TOPO_IA_2"/>
    <property type="match status" value="1"/>
</dbReference>
<keyword evidence="4" id="KW-0863">Zinc-finger</keyword>
<dbReference type="Gene3D" id="1.10.460.10">
    <property type="entry name" value="Topoisomerase I, domain 2"/>
    <property type="match status" value="1"/>
</dbReference>
<dbReference type="Gene3D" id="3.40.50.140">
    <property type="match status" value="1"/>
</dbReference>
<feature type="site" description="Interaction with DNA" evidence="10">
    <location>
        <position position="142"/>
    </location>
</feature>
<feature type="domain" description="Topo IA-type catalytic" evidence="13">
    <location>
        <begin position="131"/>
        <end position="578"/>
    </location>
</feature>
<feature type="domain" description="Toprim" evidence="12">
    <location>
        <begin position="1"/>
        <end position="106"/>
    </location>
</feature>
<dbReference type="Gene3D" id="2.70.20.10">
    <property type="entry name" value="Topoisomerase I, domain 3"/>
    <property type="match status" value="1"/>
</dbReference>
<evidence type="ECO:0000256" key="5">
    <source>
        <dbReference type="ARBA" id="ARBA00022833"/>
    </source>
</evidence>
<feature type="site" description="Interaction with DNA" evidence="10">
    <location>
        <position position="157"/>
    </location>
</feature>
<dbReference type="InterPro" id="IPR023405">
    <property type="entry name" value="Topo_IA_core_domain"/>
</dbReference>
<feature type="active site" description="O-(5'-phospho-DNA)-tyrosine intermediate" evidence="10">
    <location>
        <position position="304"/>
    </location>
</feature>
<keyword evidence="9 10" id="KW-0413">Isomerase</keyword>
<reference evidence="14 15" key="1">
    <citation type="submission" date="2017-04" db="EMBL/GenBank/DDBJ databases">
        <authorList>
            <person name="Afonso C.L."/>
            <person name="Miller P.J."/>
            <person name="Scott M.A."/>
            <person name="Spackman E."/>
            <person name="Goraichik I."/>
            <person name="Dimitrov K.M."/>
            <person name="Suarez D.L."/>
            <person name="Swayne D.E."/>
        </authorList>
    </citation>
    <scope>NUCLEOTIDE SEQUENCE [LARGE SCALE GENOMIC DNA]</scope>
    <source>
        <strain evidence="14 15">USBA 355</strain>
    </source>
</reference>
<organism evidence="14 15">
    <name type="scientific">Tistlia consotensis USBA 355</name>
    <dbReference type="NCBI Taxonomy" id="560819"/>
    <lineage>
        <taxon>Bacteria</taxon>
        <taxon>Pseudomonadati</taxon>
        <taxon>Pseudomonadota</taxon>
        <taxon>Alphaproteobacteria</taxon>
        <taxon>Rhodospirillales</taxon>
        <taxon>Rhodovibrionaceae</taxon>
        <taxon>Tistlia</taxon>
    </lineage>
</organism>
<dbReference type="SMART" id="SM00436">
    <property type="entry name" value="TOP1Bc"/>
    <property type="match status" value="1"/>
</dbReference>
<dbReference type="Pfam" id="PF01396">
    <property type="entry name" value="Zn_ribbon_Top1"/>
    <property type="match status" value="1"/>
</dbReference>
<keyword evidence="15" id="KW-1185">Reference proteome</keyword>
<dbReference type="InterPro" id="IPR003601">
    <property type="entry name" value="Topo_IA_2"/>
</dbReference>
<proteinExistence type="inferred from homology"/>
<comment type="function">
    <text evidence="10">Releases the supercoiling and torsional tension of DNA, which is introduced during the DNA replication and transcription, by transiently cleaving and rejoining one strand of the DNA duplex. Introduces a single-strand break via transesterification at a target site in duplex DNA. The scissile phosphodiester is attacked by the catalytic tyrosine of the enzyme, resulting in the formation of a DNA-(5'-phosphotyrosyl)-enzyme intermediate and the expulsion of a 3'-OH DNA strand. The free DNA strand then undergoes passage around the unbroken strand, thus removing DNA supercoils. Finally, in the religation step, the DNA 3'-OH attacks the covalent intermediate to expel the active-site tyrosine and restore the DNA phosphodiester backbone.</text>
</comment>
<dbReference type="Gene3D" id="1.10.290.10">
    <property type="entry name" value="Topoisomerase I, domain 4"/>
    <property type="match status" value="1"/>
</dbReference>
<evidence type="ECO:0000256" key="2">
    <source>
        <dbReference type="ARBA" id="ARBA00009446"/>
    </source>
</evidence>
<dbReference type="SUPFAM" id="SSF57783">
    <property type="entry name" value="Zinc beta-ribbon"/>
    <property type="match status" value="1"/>
</dbReference>
<comment type="subunit">
    <text evidence="10">Monomer.</text>
</comment>
<dbReference type="GO" id="GO:0003917">
    <property type="term" value="F:DNA topoisomerase type I (single strand cut, ATP-independent) activity"/>
    <property type="evidence" value="ECO:0007669"/>
    <property type="project" value="UniProtKB-UniRule"/>
</dbReference>
<dbReference type="Gene3D" id="3.30.65.10">
    <property type="entry name" value="Bacterial Topoisomerase I, domain 1"/>
    <property type="match status" value="1"/>
</dbReference>
<feature type="compositionally biased region" description="Basic residues" evidence="11">
    <location>
        <begin position="861"/>
        <end position="873"/>
    </location>
</feature>
<feature type="site" description="Interaction with DNA" evidence="10">
    <location>
        <position position="141"/>
    </location>
</feature>
<dbReference type="InterPro" id="IPR003602">
    <property type="entry name" value="Topo_IA_DNA-bd_dom"/>
</dbReference>
<keyword evidence="6" id="KW-0460">Magnesium</keyword>
<dbReference type="HAMAP" id="MF_00952">
    <property type="entry name" value="Topoisom_1_prok"/>
    <property type="match status" value="1"/>
</dbReference>
<evidence type="ECO:0000259" key="12">
    <source>
        <dbReference type="PROSITE" id="PS50880"/>
    </source>
</evidence>
<dbReference type="PANTHER" id="PTHR42785:SF1">
    <property type="entry name" value="DNA TOPOISOMERASE"/>
    <property type="match status" value="1"/>
</dbReference>
<feature type="site" description="Interaction with DNA" evidence="10">
    <location>
        <position position="306"/>
    </location>
</feature>
<dbReference type="InterPro" id="IPR013826">
    <property type="entry name" value="Topo_IA_cen_sub3"/>
</dbReference>
<dbReference type="Proteomes" id="UP000192917">
    <property type="component" value="Unassembled WGS sequence"/>
</dbReference>
<comment type="catalytic activity">
    <reaction evidence="1 10">
        <text>ATP-independent breakage of single-stranded DNA, followed by passage and rejoining.</text>
        <dbReference type="EC" id="5.6.2.1"/>
    </reaction>
</comment>
<dbReference type="InterPro" id="IPR006171">
    <property type="entry name" value="TOPRIM_dom"/>
</dbReference>
<dbReference type="GO" id="GO:0005694">
    <property type="term" value="C:chromosome"/>
    <property type="evidence" value="ECO:0007669"/>
    <property type="project" value="InterPro"/>
</dbReference>
<evidence type="ECO:0000256" key="3">
    <source>
        <dbReference type="ARBA" id="ARBA00022723"/>
    </source>
</evidence>
<evidence type="ECO:0000259" key="13">
    <source>
        <dbReference type="PROSITE" id="PS52039"/>
    </source>
</evidence>
<dbReference type="InterPro" id="IPR013824">
    <property type="entry name" value="Topo_IA_cen_sub1"/>
</dbReference>
<dbReference type="PROSITE" id="PS50880">
    <property type="entry name" value="TOPRIM"/>
    <property type="match status" value="1"/>
</dbReference>
<feature type="site" description="Interaction with DNA" evidence="10">
    <location>
        <position position="31"/>
    </location>
</feature>
<evidence type="ECO:0000256" key="10">
    <source>
        <dbReference type="HAMAP-Rule" id="MF_00952"/>
    </source>
</evidence>
<dbReference type="NCBIfam" id="TIGR01051">
    <property type="entry name" value="topA_bact"/>
    <property type="match status" value="1"/>
</dbReference>
<dbReference type="InterPro" id="IPR025589">
    <property type="entry name" value="Toprim_C_rpt"/>
</dbReference>
<dbReference type="CDD" id="cd00186">
    <property type="entry name" value="TOP1Ac"/>
    <property type="match status" value="1"/>
</dbReference>
<dbReference type="Pfam" id="PF01751">
    <property type="entry name" value="Toprim"/>
    <property type="match status" value="1"/>
</dbReference>
<evidence type="ECO:0000256" key="9">
    <source>
        <dbReference type="ARBA" id="ARBA00023235"/>
    </source>
</evidence>
<dbReference type="InterPro" id="IPR013497">
    <property type="entry name" value="Topo_IA_cen"/>
</dbReference>
<evidence type="ECO:0000256" key="7">
    <source>
        <dbReference type="ARBA" id="ARBA00023029"/>
    </source>
</evidence>
<keyword evidence="8 10" id="KW-0238">DNA-binding</keyword>
<feature type="region of interest" description="Disordered" evidence="11">
    <location>
        <begin position="842"/>
        <end position="897"/>
    </location>
</feature>
<dbReference type="InterPro" id="IPR028612">
    <property type="entry name" value="Topoisom_1_IA"/>
</dbReference>
<comment type="caution">
    <text evidence="10">Lacks conserved residue(s) required for the propagation of feature annotation.</text>
</comment>
<dbReference type="STRING" id="560819.SAMN05428998_10741"/>
<dbReference type="EMBL" id="FWZX01000007">
    <property type="protein sequence ID" value="SMF20743.1"/>
    <property type="molecule type" value="Genomic_DNA"/>
</dbReference>
<keyword evidence="3" id="KW-0479">Metal-binding</keyword>